<sequence>MALQDIVILEDEGKQFGATLAVPASGAGQAVLLLPEVYGVNEDIRGIAAWLAEAGYVVLVPDLFWQQDAGVTFAYADREAAGAAFRALGAFDGYYALVEPALAALKARPEVSGERVALLGIGMGGIIAYRALASGQGDLGAVYYPALLDLALAPQFDAPLLYQVAQNDKIARPGLYDDAKTAFADRPNVEIVLHEGAEHGFASPGRPEYDQAAADRANALTLAFLEKAFERELS</sequence>
<gene>
    <name evidence="2" type="ORF">HNP60_002582</name>
</gene>
<dbReference type="Proteomes" id="UP001138540">
    <property type="component" value="Unassembled WGS sequence"/>
</dbReference>
<dbReference type="PANTHER" id="PTHR46623">
    <property type="entry name" value="CARBOXYMETHYLENEBUTENOLIDASE-RELATED"/>
    <property type="match status" value="1"/>
</dbReference>
<dbReference type="EC" id="3.1.1.45" evidence="2"/>
<dbReference type="Gene3D" id="3.40.50.1820">
    <property type="entry name" value="alpha/beta hydrolase"/>
    <property type="match status" value="1"/>
</dbReference>
<organism evidence="2 3">
    <name type="scientific">Sphingobium lignivorans</name>
    <dbReference type="NCBI Taxonomy" id="2735886"/>
    <lineage>
        <taxon>Bacteria</taxon>
        <taxon>Pseudomonadati</taxon>
        <taxon>Pseudomonadota</taxon>
        <taxon>Alphaproteobacteria</taxon>
        <taxon>Sphingomonadales</taxon>
        <taxon>Sphingomonadaceae</taxon>
        <taxon>Sphingobium</taxon>
    </lineage>
</organism>
<dbReference type="PANTHER" id="PTHR46623:SF6">
    <property type="entry name" value="ALPHA_BETA-HYDROLASES SUPERFAMILY PROTEIN"/>
    <property type="match status" value="1"/>
</dbReference>
<evidence type="ECO:0000259" key="1">
    <source>
        <dbReference type="Pfam" id="PF01738"/>
    </source>
</evidence>
<dbReference type="Pfam" id="PF01738">
    <property type="entry name" value="DLH"/>
    <property type="match status" value="1"/>
</dbReference>
<feature type="domain" description="Dienelactone hydrolase" evidence="1">
    <location>
        <begin position="17"/>
        <end position="228"/>
    </location>
</feature>
<keyword evidence="3" id="KW-1185">Reference proteome</keyword>
<dbReference type="InterPro" id="IPR051049">
    <property type="entry name" value="Dienelactone_hydrolase-like"/>
</dbReference>
<keyword evidence="2" id="KW-0378">Hydrolase</keyword>
<dbReference type="InterPro" id="IPR002925">
    <property type="entry name" value="Dienelactn_hydro"/>
</dbReference>
<evidence type="ECO:0000313" key="2">
    <source>
        <dbReference type="EMBL" id="MBB5986608.1"/>
    </source>
</evidence>
<evidence type="ECO:0000313" key="3">
    <source>
        <dbReference type="Proteomes" id="UP001138540"/>
    </source>
</evidence>
<dbReference type="InterPro" id="IPR029058">
    <property type="entry name" value="AB_hydrolase_fold"/>
</dbReference>
<dbReference type="EMBL" id="JACHKA010000001">
    <property type="protein sequence ID" value="MBB5986608.1"/>
    <property type="molecule type" value="Genomic_DNA"/>
</dbReference>
<proteinExistence type="predicted"/>
<reference evidence="2 3" key="1">
    <citation type="submission" date="2020-08" db="EMBL/GenBank/DDBJ databases">
        <title>Exploring microbial biodiversity for novel pathways involved in the catabolism of aromatic compounds derived from lignin.</title>
        <authorList>
            <person name="Elkins J."/>
        </authorList>
    </citation>
    <scope>NUCLEOTIDE SEQUENCE [LARGE SCALE GENOMIC DNA]</scope>
    <source>
        <strain evidence="2 3">B1D3A</strain>
    </source>
</reference>
<name>A0ABR6NH43_9SPHN</name>
<dbReference type="SUPFAM" id="SSF53474">
    <property type="entry name" value="alpha/beta-Hydrolases"/>
    <property type="match status" value="1"/>
</dbReference>
<protein>
    <submittedName>
        <fullName evidence="2">Carboxymethylenebutenolidase</fullName>
        <ecNumber evidence="2">3.1.1.45</ecNumber>
    </submittedName>
</protein>
<comment type="caution">
    <text evidence="2">The sequence shown here is derived from an EMBL/GenBank/DDBJ whole genome shotgun (WGS) entry which is preliminary data.</text>
</comment>
<accession>A0ABR6NH43</accession>
<dbReference type="GO" id="GO:0008806">
    <property type="term" value="F:carboxymethylenebutenolidase activity"/>
    <property type="evidence" value="ECO:0007669"/>
    <property type="project" value="UniProtKB-EC"/>
</dbReference>
<dbReference type="RefSeq" id="WP_184154300.1">
    <property type="nucleotide sequence ID" value="NZ_JACHKA010000001.1"/>
</dbReference>